<dbReference type="AlphaFoldDB" id="A0A0B7N3N3"/>
<feature type="compositionally biased region" description="Basic and acidic residues" evidence="1">
    <location>
        <begin position="1"/>
        <end position="11"/>
    </location>
</feature>
<evidence type="ECO:0000313" key="3">
    <source>
        <dbReference type="Proteomes" id="UP000054107"/>
    </source>
</evidence>
<protein>
    <submittedName>
        <fullName evidence="2">Uncharacterized protein</fullName>
    </submittedName>
</protein>
<evidence type="ECO:0000313" key="2">
    <source>
        <dbReference type="EMBL" id="CEP10130.1"/>
    </source>
</evidence>
<sequence>RLDRVEADNTRLRNQLTESTVQSPSQSNDFPVLSTSASKYATQPPSTSSVQQNHANPPPTTSVNSYPDSTHKKGLRLFTPVSNNQGFQYIYLPIRSRKPFKEICAQLRNGAGLNSGSIIDIYYPTSKIVALLVHNDFAQVAMERLRNENLHPIKDFDPLDHRNLTDPQFKDSPVEIRSQEMKAIYDRQIQRTIDFLRPPVKLAVARDFQRKGLISDTYLEDLINLHASTDPTAPKSSSTLQAFRF</sequence>
<organism evidence="2 3">
    <name type="scientific">Parasitella parasitica</name>
    <dbReference type="NCBI Taxonomy" id="35722"/>
    <lineage>
        <taxon>Eukaryota</taxon>
        <taxon>Fungi</taxon>
        <taxon>Fungi incertae sedis</taxon>
        <taxon>Mucoromycota</taxon>
        <taxon>Mucoromycotina</taxon>
        <taxon>Mucoromycetes</taxon>
        <taxon>Mucorales</taxon>
        <taxon>Mucorineae</taxon>
        <taxon>Mucoraceae</taxon>
        <taxon>Parasitella</taxon>
    </lineage>
</organism>
<dbReference type="STRING" id="35722.A0A0B7N3N3"/>
<accession>A0A0B7N3N3</accession>
<name>A0A0B7N3N3_9FUNG</name>
<dbReference type="OrthoDB" id="2206543at2759"/>
<feature type="compositionally biased region" description="Polar residues" evidence="1">
    <location>
        <begin position="12"/>
        <end position="68"/>
    </location>
</feature>
<reference evidence="2 3" key="1">
    <citation type="submission" date="2014-09" db="EMBL/GenBank/DDBJ databases">
        <authorList>
            <person name="Ellenberger Sabrina"/>
        </authorList>
    </citation>
    <scope>NUCLEOTIDE SEQUENCE [LARGE SCALE GENOMIC DNA]</scope>
    <source>
        <strain evidence="2 3">CBS 412.66</strain>
    </source>
</reference>
<feature type="non-terminal residue" evidence="2">
    <location>
        <position position="1"/>
    </location>
</feature>
<dbReference type="EMBL" id="LN723194">
    <property type="protein sequence ID" value="CEP10130.1"/>
    <property type="molecule type" value="Genomic_DNA"/>
</dbReference>
<proteinExistence type="predicted"/>
<keyword evidence="3" id="KW-1185">Reference proteome</keyword>
<evidence type="ECO:0000256" key="1">
    <source>
        <dbReference type="SAM" id="MobiDB-lite"/>
    </source>
</evidence>
<feature type="region of interest" description="Disordered" evidence="1">
    <location>
        <begin position="1"/>
        <end position="71"/>
    </location>
</feature>
<feature type="non-terminal residue" evidence="2">
    <location>
        <position position="245"/>
    </location>
</feature>
<dbReference type="Proteomes" id="UP000054107">
    <property type="component" value="Unassembled WGS sequence"/>
</dbReference>
<gene>
    <name evidence="2" type="primary">PARPA_03759.1 scaffold 9542</name>
</gene>